<dbReference type="InterPro" id="IPR004995">
    <property type="entry name" value="Spore_Ger"/>
</dbReference>
<keyword evidence="4" id="KW-1185">Reference proteome</keyword>
<evidence type="ECO:0000313" key="3">
    <source>
        <dbReference type="EMBL" id="UOQ87556.1"/>
    </source>
</evidence>
<evidence type="ECO:0000313" key="4">
    <source>
        <dbReference type="Proteomes" id="UP000831537"/>
    </source>
</evidence>
<name>A0ABY4GTN2_9BACI</name>
<evidence type="ECO:0000256" key="1">
    <source>
        <dbReference type="ARBA" id="ARBA00023136"/>
    </source>
</evidence>
<proteinExistence type="predicted"/>
<reference evidence="3 4" key="1">
    <citation type="submission" date="2022-04" db="EMBL/GenBank/DDBJ databases">
        <title>Gracilibacillus sp. isolated from saltern.</title>
        <authorList>
            <person name="Won M."/>
            <person name="Lee C.-M."/>
            <person name="Woen H.-Y."/>
            <person name="Kwon S.-W."/>
        </authorList>
    </citation>
    <scope>NUCLEOTIDE SEQUENCE [LARGE SCALE GENOMIC DNA]</scope>
    <source>
        <strain evidence="3 4">SSPM10-3</strain>
    </source>
</reference>
<protein>
    <submittedName>
        <fullName evidence="3">Spore germination protein</fullName>
    </submittedName>
</protein>
<dbReference type="Pfam" id="PF03323">
    <property type="entry name" value="GerA"/>
    <property type="match status" value="1"/>
</dbReference>
<sequence length="106" mass="11680">MSATTAVATFTLGNQALFGTVSIIRIGAVFLATAFGMFGFFISVFLTLGYLAKLESFGVPYLSPVSPFTKGDFLKILIKKPVFKQNKRAKVRNEYGNKFNQPVYPI</sequence>
<dbReference type="Proteomes" id="UP000831537">
    <property type="component" value="Chromosome"/>
</dbReference>
<organism evidence="3 4">
    <name type="scientific">Gracilibacillus salinarum</name>
    <dbReference type="NCBI Taxonomy" id="2932255"/>
    <lineage>
        <taxon>Bacteria</taxon>
        <taxon>Bacillati</taxon>
        <taxon>Bacillota</taxon>
        <taxon>Bacilli</taxon>
        <taxon>Bacillales</taxon>
        <taxon>Bacillaceae</taxon>
        <taxon>Gracilibacillus</taxon>
    </lineage>
</organism>
<dbReference type="EMBL" id="CP095071">
    <property type="protein sequence ID" value="UOQ87556.1"/>
    <property type="molecule type" value="Genomic_DNA"/>
</dbReference>
<evidence type="ECO:0000256" key="2">
    <source>
        <dbReference type="SAM" id="Phobius"/>
    </source>
</evidence>
<keyword evidence="1 2" id="KW-0472">Membrane</keyword>
<keyword evidence="2" id="KW-0812">Transmembrane</keyword>
<keyword evidence="2" id="KW-1133">Transmembrane helix</keyword>
<feature type="transmembrane region" description="Helical" evidence="2">
    <location>
        <begin position="28"/>
        <end position="52"/>
    </location>
</feature>
<dbReference type="RefSeq" id="WP_244748034.1">
    <property type="nucleotide sequence ID" value="NZ_CP095071.1"/>
</dbReference>
<gene>
    <name evidence="3" type="ORF">MUN87_20310</name>
</gene>
<accession>A0ABY4GTN2</accession>